<gene>
    <name evidence="1" type="ORF">HNY73_009353</name>
</gene>
<dbReference type="Proteomes" id="UP000807504">
    <property type="component" value="Unassembled WGS sequence"/>
</dbReference>
<dbReference type="AlphaFoldDB" id="A0A8T0FA97"/>
<sequence length="85" mass="9829">MKENLHKDISAQTFEMERNDNSRSDLEVFGAKLGKVVYISITNIQVEISSEIKTLYFFEQGVRGGSGIEYRIRCNWPSYKQLMCS</sequence>
<name>A0A8T0FA97_ARGBR</name>
<evidence type="ECO:0000313" key="1">
    <source>
        <dbReference type="EMBL" id="KAF8787791.1"/>
    </source>
</evidence>
<reference evidence="1" key="1">
    <citation type="journal article" date="2020" name="bioRxiv">
        <title>Chromosome-level reference genome of the European wasp spider Argiope bruennichi: a resource for studies on range expansion and evolutionary adaptation.</title>
        <authorList>
            <person name="Sheffer M.M."/>
            <person name="Hoppe A."/>
            <person name="Krehenwinkel H."/>
            <person name="Uhl G."/>
            <person name="Kuss A.W."/>
            <person name="Jensen L."/>
            <person name="Jensen C."/>
            <person name="Gillespie R.G."/>
            <person name="Hoff K.J."/>
            <person name="Prost S."/>
        </authorList>
    </citation>
    <scope>NUCLEOTIDE SEQUENCE</scope>
</reference>
<evidence type="ECO:0000313" key="2">
    <source>
        <dbReference type="Proteomes" id="UP000807504"/>
    </source>
</evidence>
<accession>A0A8T0FA97</accession>
<keyword evidence="2" id="KW-1185">Reference proteome</keyword>
<organism evidence="1 2">
    <name type="scientific">Argiope bruennichi</name>
    <name type="common">Wasp spider</name>
    <name type="synonym">Aranea bruennichi</name>
    <dbReference type="NCBI Taxonomy" id="94029"/>
    <lineage>
        <taxon>Eukaryota</taxon>
        <taxon>Metazoa</taxon>
        <taxon>Ecdysozoa</taxon>
        <taxon>Arthropoda</taxon>
        <taxon>Chelicerata</taxon>
        <taxon>Arachnida</taxon>
        <taxon>Araneae</taxon>
        <taxon>Araneomorphae</taxon>
        <taxon>Entelegynae</taxon>
        <taxon>Araneoidea</taxon>
        <taxon>Araneidae</taxon>
        <taxon>Argiope</taxon>
    </lineage>
</organism>
<proteinExistence type="predicted"/>
<comment type="caution">
    <text evidence="1">The sequence shown here is derived from an EMBL/GenBank/DDBJ whole genome shotgun (WGS) entry which is preliminary data.</text>
</comment>
<dbReference type="EMBL" id="JABXBU010000015">
    <property type="protein sequence ID" value="KAF8787791.1"/>
    <property type="molecule type" value="Genomic_DNA"/>
</dbReference>
<reference evidence="1" key="2">
    <citation type="submission" date="2020-06" db="EMBL/GenBank/DDBJ databases">
        <authorList>
            <person name="Sheffer M."/>
        </authorList>
    </citation>
    <scope>NUCLEOTIDE SEQUENCE</scope>
</reference>
<protein>
    <submittedName>
        <fullName evidence="1">Uncharacterized protein</fullName>
    </submittedName>
</protein>